<dbReference type="InterPro" id="IPR036985">
    <property type="entry name" value="Transglutaminase-like_sf"/>
</dbReference>
<evidence type="ECO:0000256" key="23">
    <source>
        <dbReference type="ARBA" id="ARBA00023315"/>
    </source>
</evidence>
<dbReference type="InterPro" id="IPR050779">
    <property type="entry name" value="Transglutaminase"/>
</dbReference>
<dbReference type="PANTHER" id="PTHR11590:SF6">
    <property type="entry name" value="PROTEIN-GLUTAMINE GAMMA-GLUTAMYLTRANSFERASE 2"/>
    <property type="match status" value="1"/>
</dbReference>
<feature type="compositionally biased region" description="Low complexity" evidence="43">
    <location>
        <begin position="517"/>
        <end position="529"/>
    </location>
</feature>
<comment type="subcellular location">
    <subcellularLocation>
        <location evidence="3">Cell membrane</location>
    </subcellularLocation>
    <subcellularLocation>
        <location evidence="4">Chromosome</location>
    </subcellularLocation>
    <subcellularLocation>
        <location evidence="6">Cytoplasm</location>
        <location evidence="6">Cytosol</location>
    </subcellularLocation>
    <subcellularLocation>
        <location evidence="2">Mitochondrion</location>
    </subcellularLocation>
    <subcellularLocation>
        <location evidence="1">Nucleus</location>
    </subcellularLocation>
    <subcellularLocation>
        <location evidence="5">Secreted</location>
        <location evidence="5">Extracellular space</location>
        <location evidence="5">Extracellular matrix</location>
    </subcellularLocation>
</comment>
<evidence type="ECO:0000256" key="37">
    <source>
        <dbReference type="ARBA" id="ARBA00047868"/>
    </source>
</evidence>
<dbReference type="GO" id="GO:0007399">
    <property type="term" value="P:nervous system development"/>
    <property type="evidence" value="ECO:0007669"/>
    <property type="project" value="UniProtKB-ARBA"/>
</dbReference>
<evidence type="ECO:0000256" key="24">
    <source>
        <dbReference type="ARBA" id="ARBA00024222"/>
    </source>
</evidence>
<comment type="cofactor">
    <cofactor evidence="42">
        <name>Ca(2+)</name>
        <dbReference type="ChEBI" id="CHEBI:29108"/>
    </cofactor>
    <text evidence="42">Binds 1 Ca(2+) ion per subunit.</text>
</comment>
<evidence type="ECO:0000256" key="2">
    <source>
        <dbReference type="ARBA" id="ARBA00004173"/>
    </source>
</evidence>
<evidence type="ECO:0000256" key="33">
    <source>
        <dbReference type="ARBA" id="ARBA00042239"/>
    </source>
</evidence>
<dbReference type="InterPro" id="IPR038765">
    <property type="entry name" value="Papain-like_cys_pep_sf"/>
</dbReference>
<dbReference type="GO" id="GO:0005829">
    <property type="term" value="C:cytosol"/>
    <property type="evidence" value="ECO:0007669"/>
    <property type="project" value="UniProtKB-SubCell"/>
</dbReference>
<evidence type="ECO:0000256" key="43">
    <source>
        <dbReference type="SAM" id="MobiDB-lite"/>
    </source>
</evidence>
<comment type="catalytic activity">
    <reaction evidence="40">
        <text>L-glutaminyl-[protein] + dopamine = 5-dopaminyl-L-glutamyl-[protein] + NH4(+)</text>
        <dbReference type="Rhea" id="RHEA:66556"/>
        <dbReference type="Rhea" id="RHEA-COMP:10207"/>
        <dbReference type="Rhea" id="RHEA-COMP:17053"/>
        <dbReference type="ChEBI" id="CHEBI:28938"/>
        <dbReference type="ChEBI" id="CHEBI:30011"/>
        <dbReference type="ChEBI" id="CHEBI:59905"/>
        <dbReference type="ChEBI" id="CHEBI:167175"/>
    </reaction>
    <physiologicalReaction direction="left-to-right" evidence="40">
        <dbReference type="Rhea" id="RHEA:66557"/>
    </physiologicalReaction>
</comment>
<dbReference type="InParanoid" id="I3IV12"/>
<dbReference type="HOGENOM" id="CLU_013435_2_0_1"/>
<comment type="catalytic activity">
    <reaction evidence="39">
        <text>L-glutaminyl-[protein] + (R)-noradrenaline = 5-(R)-noradrenalinyl-L-glutamyl-[protein] + NH4(+)</text>
        <dbReference type="Rhea" id="RHEA:66560"/>
        <dbReference type="Rhea" id="RHEA-COMP:10207"/>
        <dbReference type="Rhea" id="RHEA-COMP:17054"/>
        <dbReference type="ChEBI" id="CHEBI:28938"/>
        <dbReference type="ChEBI" id="CHEBI:30011"/>
        <dbReference type="ChEBI" id="CHEBI:72587"/>
        <dbReference type="ChEBI" id="CHEBI:167178"/>
    </reaction>
    <physiologicalReaction direction="left-to-right" evidence="39">
        <dbReference type="Rhea" id="RHEA:66561"/>
    </physiologicalReaction>
</comment>
<dbReference type="Pfam" id="PF00868">
    <property type="entry name" value="Transglut_N"/>
    <property type="match status" value="1"/>
</dbReference>
<evidence type="ECO:0000256" key="29">
    <source>
        <dbReference type="ARBA" id="ARBA00041650"/>
    </source>
</evidence>
<dbReference type="Pfam" id="PF01841">
    <property type="entry name" value="Transglut_core"/>
    <property type="match status" value="1"/>
</dbReference>
<evidence type="ECO:0000256" key="1">
    <source>
        <dbReference type="ARBA" id="ARBA00004123"/>
    </source>
</evidence>
<keyword evidence="11" id="KW-0964">Secreted</keyword>
<keyword evidence="20" id="KW-0342">GTP-binding</keyword>
<dbReference type="AlphaFoldDB" id="I3IV12"/>
<comment type="catalytic activity">
    <reaction evidence="37">
        <text>L-glutaminyl-[protein] + H2O = L-glutamyl-[protein] + NH4(+)</text>
        <dbReference type="Rhea" id="RHEA:16441"/>
        <dbReference type="Rhea" id="RHEA-COMP:10207"/>
        <dbReference type="Rhea" id="RHEA-COMP:10208"/>
        <dbReference type="ChEBI" id="CHEBI:15377"/>
        <dbReference type="ChEBI" id="CHEBI:28938"/>
        <dbReference type="ChEBI" id="CHEBI:29973"/>
        <dbReference type="ChEBI" id="CHEBI:30011"/>
        <dbReference type="EC" id="3.5.1.44"/>
    </reaction>
    <physiologicalReaction direction="left-to-right" evidence="37">
        <dbReference type="Rhea" id="RHEA:16442"/>
    </physiologicalReaction>
</comment>
<reference evidence="46" key="3">
    <citation type="submission" date="2025-09" db="UniProtKB">
        <authorList>
            <consortium name="Ensembl"/>
        </authorList>
    </citation>
    <scope>IDENTIFICATION</scope>
</reference>
<dbReference type="FunFam" id="3.90.260.10:FF:000001">
    <property type="entry name" value="Protein-glutamine gamma-glutamyltransferase 2"/>
    <property type="match status" value="1"/>
</dbReference>
<keyword evidence="44" id="KW-0812">Transmembrane</keyword>
<dbReference type="SUPFAM" id="SSF49309">
    <property type="entry name" value="Transglutaminase, two C-terminal domains"/>
    <property type="match status" value="2"/>
</dbReference>
<keyword evidence="8" id="KW-0158">Chromosome</keyword>
<proteinExistence type="inferred from homology"/>
<accession>I3IV12</accession>
<keyword evidence="47" id="KW-1185">Reference proteome</keyword>
<evidence type="ECO:0000256" key="7">
    <source>
        <dbReference type="ARBA" id="ARBA00005968"/>
    </source>
</evidence>
<evidence type="ECO:0000256" key="31">
    <source>
        <dbReference type="ARBA" id="ARBA00042099"/>
    </source>
</evidence>
<dbReference type="Ensembl" id="ENSONIT00000000451.2">
    <property type="protein sequence ID" value="ENSONIP00000000452.2"/>
    <property type="gene ID" value="ENSONIG00000037951.1"/>
</dbReference>
<dbReference type="GO" id="GO:0005525">
    <property type="term" value="F:GTP binding"/>
    <property type="evidence" value="ECO:0007669"/>
    <property type="project" value="UniProtKB-KW"/>
</dbReference>
<evidence type="ECO:0000256" key="21">
    <source>
        <dbReference type="ARBA" id="ARBA00023136"/>
    </source>
</evidence>
<feature type="domain" description="Transglutaminase-like" evidence="45">
    <location>
        <begin position="313"/>
        <end position="407"/>
    </location>
</feature>
<evidence type="ECO:0000256" key="41">
    <source>
        <dbReference type="PIRSR" id="PIRSR000459-1"/>
    </source>
</evidence>
<feature type="active site" evidence="41">
    <location>
        <position position="404"/>
    </location>
</feature>
<feature type="region of interest" description="Disordered" evidence="43">
    <location>
        <begin position="506"/>
        <end position="531"/>
    </location>
</feature>
<dbReference type="Pfam" id="PF00927">
    <property type="entry name" value="Transglut_C"/>
    <property type="match status" value="2"/>
</dbReference>
<evidence type="ECO:0000256" key="14">
    <source>
        <dbReference type="ARBA" id="ARBA00022679"/>
    </source>
</evidence>
<feature type="region of interest" description="Disordered" evidence="43">
    <location>
        <begin position="1"/>
        <end position="22"/>
    </location>
</feature>
<evidence type="ECO:0000256" key="19">
    <source>
        <dbReference type="ARBA" id="ARBA00023128"/>
    </source>
</evidence>
<keyword evidence="44" id="KW-1133">Transmembrane helix</keyword>
<feature type="binding site" evidence="42">
    <location>
        <position position="446"/>
    </location>
    <ligand>
        <name>Ca(2+)</name>
        <dbReference type="ChEBI" id="CHEBI:29108"/>
    </ligand>
</feature>
<evidence type="ECO:0000256" key="35">
    <source>
        <dbReference type="ARBA" id="ARBA00043104"/>
    </source>
</evidence>
<evidence type="ECO:0000256" key="10">
    <source>
        <dbReference type="ARBA" id="ARBA00022490"/>
    </source>
</evidence>
<dbReference type="GO" id="GO:0005634">
    <property type="term" value="C:nucleus"/>
    <property type="evidence" value="ECO:0007669"/>
    <property type="project" value="UniProtKB-SubCell"/>
</dbReference>
<dbReference type="eggNOG" id="ENOG502QTRA">
    <property type="taxonomic scope" value="Eukaryota"/>
</dbReference>
<comment type="similarity">
    <text evidence="7">Belongs to the transglutaminase superfamily. Transglutaminase family.</text>
</comment>
<evidence type="ECO:0000313" key="46">
    <source>
        <dbReference type="Ensembl" id="ENSONIP00000000452.2"/>
    </source>
</evidence>
<evidence type="ECO:0000256" key="12">
    <source>
        <dbReference type="ARBA" id="ARBA00022530"/>
    </source>
</evidence>
<evidence type="ECO:0000256" key="26">
    <source>
        <dbReference type="ARBA" id="ARBA00036876"/>
    </source>
</evidence>
<evidence type="ECO:0000256" key="17">
    <source>
        <dbReference type="ARBA" id="ARBA00022801"/>
    </source>
</evidence>
<sequence>MEKKEKEKKTQQKNTNRTKVPVSRKTSHSSFDFICFSYIFIYLFIAVFKGVSLNYEINNTEHHTKKLSKDQLIVRRGQPFTVKVELTQPFNPDLYPLTITAETGKYPSENLGTKSCFGIPDKIRRSPSAKAVWKVELEKRSYPLTGSLNLTITPPADAPVGKYNLTARYRNEETLLATLVVLFNPWCPDDSVSLSDEAQRQEYVMNEHGIIYSGSENYIRSVPWDFGQFEEDMVKICLKILDVNPKHLANAANDVSARCNPIYVSRVVSAMINSNDDCGVVEGRWSAPYSGGNEPTHWSGSYPILKRWYDINCQSVKYGQCWVFAGVMCSVMRLLGIPCRVITNFQSAHDNNKNLTIDVYHADYGVREKETRDSIWNFHVWLECWMTRTDLAKDGKYDGWQVVDPTPQEKSDSVYCCGPAPVKAILDGETDLKYDVPFVFAEVNADCVDWLCKADGTMTKMLSDTKSVGQNISTKAVGSNTRLDITDKYKYKEGTEKERTVFKYALSRNNEKRDNDGTTNSTNGTSPGGVVTRPKIYMQFKEVSKPKDGEDVSLKLVLNSESHTARPVSINISVQAMRYNGSPVENIQSEVKEETLLPGKDLSIPILVPFLVYHKHMVHSDSMKISAVVTDKLEPKNVYLAVNDVILLDPPISITTPSLARVNQSTTAEVVFMNPVNKTLTDCTLTISGSGIVDGEQKCILPDLKPSHRFRVTFFLLPKKTGKKTLLADFDCSSFRDLKCTCIVNVQP</sequence>
<dbReference type="GO" id="GO:0005739">
    <property type="term" value="C:mitochondrion"/>
    <property type="evidence" value="ECO:0007669"/>
    <property type="project" value="UniProtKB-SubCell"/>
</dbReference>
<evidence type="ECO:0000256" key="20">
    <source>
        <dbReference type="ARBA" id="ARBA00023134"/>
    </source>
</evidence>
<dbReference type="InterPro" id="IPR014756">
    <property type="entry name" value="Ig_E-set"/>
</dbReference>
<dbReference type="GO" id="GO:0005694">
    <property type="term" value="C:chromosome"/>
    <property type="evidence" value="ECO:0007669"/>
    <property type="project" value="UniProtKB-SubCell"/>
</dbReference>
<keyword evidence="19" id="KW-0496">Mitochondrion</keyword>
<dbReference type="EC" id="3.5.1.44" evidence="27"/>
<dbReference type="GO" id="GO:0005886">
    <property type="term" value="C:plasma membrane"/>
    <property type="evidence" value="ECO:0007669"/>
    <property type="project" value="UniProtKB-SubCell"/>
</dbReference>
<feature type="transmembrane region" description="Helical" evidence="44">
    <location>
        <begin position="33"/>
        <end position="51"/>
    </location>
</feature>
<dbReference type="EC" id="2.3.2.13" evidence="24"/>
<comment type="catalytic activity">
    <reaction evidence="38">
        <text>L-glutaminyl-[protein] + histamine = 5-histaminyl-L-glutamyl-[protein] + NH4(+)</text>
        <dbReference type="Rhea" id="RHEA:66564"/>
        <dbReference type="Rhea" id="RHEA-COMP:10207"/>
        <dbReference type="Rhea" id="RHEA-COMP:17056"/>
        <dbReference type="ChEBI" id="CHEBI:28938"/>
        <dbReference type="ChEBI" id="CHEBI:30011"/>
        <dbReference type="ChEBI" id="CHEBI:58432"/>
        <dbReference type="ChEBI" id="CHEBI:167179"/>
    </reaction>
    <physiologicalReaction direction="left-to-right" evidence="38">
        <dbReference type="Rhea" id="RHEA:66565"/>
    </physiologicalReaction>
</comment>
<keyword evidence="13" id="KW-0645">Protease</keyword>
<keyword evidence="21 44" id="KW-0472">Membrane</keyword>
<evidence type="ECO:0000256" key="13">
    <source>
        <dbReference type="ARBA" id="ARBA00022670"/>
    </source>
</evidence>
<evidence type="ECO:0000256" key="8">
    <source>
        <dbReference type="ARBA" id="ARBA00022454"/>
    </source>
</evidence>
<feature type="binding site" evidence="42">
    <location>
        <position position="493"/>
    </location>
    <ligand>
        <name>Ca(2+)</name>
        <dbReference type="ChEBI" id="CHEBI:29108"/>
    </ligand>
</feature>
<dbReference type="Gene3D" id="3.90.260.10">
    <property type="entry name" value="Transglutaminase-like"/>
    <property type="match status" value="1"/>
</dbReference>
<feature type="binding site" evidence="42">
    <location>
        <position position="444"/>
    </location>
    <ligand>
        <name>Ca(2+)</name>
        <dbReference type="ChEBI" id="CHEBI:29108"/>
    </ligand>
</feature>
<evidence type="ECO:0000256" key="18">
    <source>
        <dbReference type="ARBA" id="ARBA00022837"/>
    </source>
</evidence>
<evidence type="ECO:0000256" key="9">
    <source>
        <dbReference type="ARBA" id="ARBA00022475"/>
    </source>
</evidence>
<evidence type="ECO:0000256" key="30">
    <source>
        <dbReference type="ARBA" id="ARBA00041677"/>
    </source>
</evidence>
<dbReference type="STRING" id="8128.ENSONIP00000015786"/>
<dbReference type="Proteomes" id="UP000005207">
    <property type="component" value="Linkage group LG5"/>
</dbReference>
<evidence type="ECO:0000256" key="28">
    <source>
        <dbReference type="ARBA" id="ARBA00040561"/>
    </source>
</evidence>
<dbReference type="SMART" id="SM00460">
    <property type="entry name" value="TGc"/>
    <property type="match status" value="1"/>
</dbReference>
<dbReference type="GO" id="GO:0003810">
    <property type="term" value="F:protein-glutamine gamma-glutamyltransferase activity"/>
    <property type="evidence" value="ECO:0007669"/>
    <property type="project" value="UniProtKB-EC"/>
</dbReference>
<keyword evidence="14" id="KW-0808">Transferase</keyword>
<evidence type="ECO:0000256" key="25">
    <source>
        <dbReference type="ARBA" id="ARBA00036377"/>
    </source>
</evidence>
<dbReference type="InterPro" id="IPR002931">
    <property type="entry name" value="Transglutaminase-like"/>
</dbReference>
<dbReference type="InterPro" id="IPR036238">
    <property type="entry name" value="Transglutaminase_C_sf"/>
</dbReference>
<keyword evidence="12" id="KW-0272">Extracellular matrix</keyword>
<dbReference type="SUPFAM" id="SSF81296">
    <property type="entry name" value="E set domains"/>
    <property type="match status" value="1"/>
</dbReference>
<dbReference type="PANTHER" id="PTHR11590">
    <property type="entry name" value="PROTEIN-GLUTAMINE GAMMA-GLUTAMYLTRANSFERASE"/>
    <property type="match status" value="1"/>
</dbReference>
<evidence type="ECO:0000256" key="3">
    <source>
        <dbReference type="ARBA" id="ARBA00004236"/>
    </source>
</evidence>
<evidence type="ECO:0000256" key="38">
    <source>
        <dbReference type="ARBA" id="ARBA00047876"/>
    </source>
</evidence>
<gene>
    <name evidence="46" type="primary">LOC100709756</name>
</gene>
<dbReference type="PIRSF" id="PIRSF000459">
    <property type="entry name" value="TGM_EBP42"/>
    <property type="match status" value="1"/>
</dbReference>
<feature type="compositionally biased region" description="Basic and acidic residues" evidence="43">
    <location>
        <begin position="1"/>
        <end position="10"/>
    </location>
</feature>
<dbReference type="GO" id="GO:0008233">
    <property type="term" value="F:peptidase activity"/>
    <property type="evidence" value="ECO:0007669"/>
    <property type="project" value="UniProtKB-KW"/>
</dbReference>
<keyword evidence="18 42" id="KW-0106">Calcium</keyword>
<dbReference type="GO" id="GO:0006508">
    <property type="term" value="P:proteolysis"/>
    <property type="evidence" value="ECO:0007669"/>
    <property type="project" value="UniProtKB-KW"/>
</dbReference>
<dbReference type="GO" id="GO:0050568">
    <property type="term" value="F:protein-glutamine glutaminase activity"/>
    <property type="evidence" value="ECO:0007669"/>
    <property type="project" value="UniProtKB-EC"/>
</dbReference>
<evidence type="ECO:0000256" key="11">
    <source>
        <dbReference type="ARBA" id="ARBA00022525"/>
    </source>
</evidence>
<keyword evidence="9" id="KW-1003">Cell membrane</keyword>
<evidence type="ECO:0000256" key="40">
    <source>
        <dbReference type="ARBA" id="ARBA00048365"/>
    </source>
</evidence>
<dbReference type="SUPFAM" id="SSF54001">
    <property type="entry name" value="Cysteine proteinases"/>
    <property type="match status" value="1"/>
</dbReference>
<organism evidence="46 47">
    <name type="scientific">Oreochromis niloticus</name>
    <name type="common">Nile tilapia</name>
    <name type="synonym">Tilapia nilotica</name>
    <dbReference type="NCBI Taxonomy" id="8128"/>
    <lineage>
        <taxon>Eukaryota</taxon>
        <taxon>Metazoa</taxon>
        <taxon>Chordata</taxon>
        <taxon>Craniata</taxon>
        <taxon>Vertebrata</taxon>
        <taxon>Euteleostomi</taxon>
        <taxon>Actinopterygii</taxon>
        <taxon>Neopterygii</taxon>
        <taxon>Teleostei</taxon>
        <taxon>Neoteleostei</taxon>
        <taxon>Acanthomorphata</taxon>
        <taxon>Ovalentaria</taxon>
        <taxon>Cichlomorphae</taxon>
        <taxon>Cichliformes</taxon>
        <taxon>Cichlidae</taxon>
        <taxon>African cichlids</taxon>
        <taxon>Pseudocrenilabrinae</taxon>
        <taxon>Oreochromini</taxon>
        <taxon>Oreochromis</taxon>
    </lineage>
</organism>
<keyword evidence="22" id="KW-0539">Nucleus</keyword>
<evidence type="ECO:0000256" key="15">
    <source>
        <dbReference type="ARBA" id="ARBA00022723"/>
    </source>
</evidence>
<evidence type="ECO:0000256" key="34">
    <source>
        <dbReference type="ARBA" id="ARBA00042912"/>
    </source>
</evidence>
<evidence type="ECO:0000256" key="5">
    <source>
        <dbReference type="ARBA" id="ARBA00004498"/>
    </source>
</evidence>
<dbReference type="InterPro" id="IPR013783">
    <property type="entry name" value="Ig-like_fold"/>
</dbReference>
<dbReference type="GO" id="GO:0046872">
    <property type="term" value="F:metal ion binding"/>
    <property type="evidence" value="ECO:0007669"/>
    <property type="project" value="UniProtKB-KW"/>
</dbReference>
<dbReference type="OMA" id="RVKDCVL"/>
<reference evidence="47" key="1">
    <citation type="submission" date="2012-01" db="EMBL/GenBank/DDBJ databases">
        <title>The Genome Sequence of Oreochromis niloticus (Nile Tilapia).</title>
        <authorList>
            <consortium name="Broad Institute Genome Assembly Team"/>
            <consortium name="Broad Institute Sequencing Platform"/>
            <person name="Di Palma F."/>
            <person name="Johnson J."/>
            <person name="Lander E.S."/>
            <person name="Lindblad-Toh K."/>
        </authorList>
    </citation>
    <scope>NUCLEOTIDE SEQUENCE [LARGE SCALE GENOMIC DNA]</scope>
</reference>
<evidence type="ECO:0000256" key="32">
    <source>
        <dbReference type="ARBA" id="ARBA00042105"/>
    </source>
</evidence>
<evidence type="ECO:0000256" key="4">
    <source>
        <dbReference type="ARBA" id="ARBA00004286"/>
    </source>
</evidence>
<evidence type="ECO:0000256" key="27">
    <source>
        <dbReference type="ARBA" id="ARBA00039019"/>
    </source>
</evidence>
<feature type="active site" evidence="41">
    <location>
        <position position="321"/>
    </location>
</feature>
<name>I3IV12_ORENI</name>
<dbReference type="Gene3D" id="2.60.40.10">
    <property type="entry name" value="Immunoglobulins"/>
    <property type="match status" value="3"/>
</dbReference>
<evidence type="ECO:0000256" key="22">
    <source>
        <dbReference type="ARBA" id="ARBA00023242"/>
    </source>
</evidence>
<evidence type="ECO:0000256" key="36">
    <source>
        <dbReference type="ARBA" id="ARBA00043138"/>
    </source>
</evidence>
<dbReference type="FunFam" id="2.60.40.10:FF:000090">
    <property type="entry name" value="Protein-glutamine gamma-glutamyltransferase 2"/>
    <property type="match status" value="1"/>
</dbReference>
<reference evidence="46" key="2">
    <citation type="submission" date="2025-08" db="UniProtKB">
        <authorList>
            <consortium name="Ensembl"/>
        </authorList>
    </citation>
    <scope>IDENTIFICATION</scope>
</reference>
<keyword evidence="15 42" id="KW-0479">Metal-binding</keyword>
<dbReference type="InterPro" id="IPR023608">
    <property type="entry name" value="Transglutaminase_animal"/>
</dbReference>
<evidence type="ECO:0000313" key="47">
    <source>
        <dbReference type="Proteomes" id="UP000005207"/>
    </source>
</evidence>
<keyword evidence="16" id="KW-0547">Nucleotide-binding</keyword>
<evidence type="ECO:0000256" key="6">
    <source>
        <dbReference type="ARBA" id="ARBA00004514"/>
    </source>
</evidence>
<evidence type="ECO:0000256" key="44">
    <source>
        <dbReference type="SAM" id="Phobius"/>
    </source>
</evidence>
<evidence type="ECO:0000256" key="39">
    <source>
        <dbReference type="ARBA" id="ARBA00048230"/>
    </source>
</evidence>
<keyword evidence="10" id="KW-0963">Cytoplasm</keyword>
<comment type="catalytic activity">
    <reaction evidence="26">
        <text>L-glutaminyl-[protein] + L-lysyl-[protein] = [protein]-L-lysyl-N(6)-5-L-glutamyl-[protein] + NH4(+)</text>
        <dbReference type="Rhea" id="RHEA:54816"/>
        <dbReference type="Rhea" id="RHEA-COMP:9752"/>
        <dbReference type="Rhea" id="RHEA-COMP:10207"/>
        <dbReference type="Rhea" id="RHEA-COMP:14005"/>
        <dbReference type="ChEBI" id="CHEBI:28938"/>
        <dbReference type="ChEBI" id="CHEBI:29969"/>
        <dbReference type="ChEBI" id="CHEBI:30011"/>
        <dbReference type="ChEBI" id="CHEBI:138370"/>
        <dbReference type="EC" id="2.3.2.13"/>
    </reaction>
    <physiologicalReaction direction="left-to-right" evidence="26">
        <dbReference type="Rhea" id="RHEA:54817"/>
    </physiologicalReaction>
</comment>
<dbReference type="InterPro" id="IPR001102">
    <property type="entry name" value="Transglutaminase_N"/>
</dbReference>
<keyword evidence="17" id="KW-0378">Hydrolase</keyword>
<feature type="active site" evidence="41">
    <location>
        <position position="379"/>
    </location>
</feature>
<keyword evidence="23" id="KW-0012">Acyltransferase</keyword>
<protein>
    <recommendedName>
        <fullName evidence="28">Protein-glutamine gamma-glutamyltransferase 2</fullName>
        <ecNumber evidence="24">2.3.2.13</ecNumber>
        <ecNumber evidence="27">3.5.1.44</ecNumber>
    </recommendedName>
    <alternativeName>
        <fullName evidence="31">Isopeptidase TGM2</fullName>
    </alternativeName>
    <alternativeName>
        <fullName evidence="33">Protein-glutamine deamidase TGM2</fullName>
    </alternativeName>
    <alternativeName>
        <fullName evidence="32">Protein-glutamine dopaminyltransferase TGM2</fullName>
    </alternativeName>
    <alternativeName>
        <fullName evidence="35">Protein-glutamine histaminyltransferase TGM2</fullName>
    </alternativeName>
    <alternativeName>
        <fullName evidence="36">Protein-glutamine noradrenalinyltransferase TGM2</fullName>
    </alternativeName>
    <alternativeName>
        <fullName evidence="34">Protein-glutamine serotonyltransferase TGM2</fullName>
    </alternativeName>
    <alternativeName>
        <fullName evidence="30">Tissue transglutaminase</fullName>
    </alternativeName>
    <alternativeName>
        <fullName evidence="29">Transglutaminase-2</fullName>
    </alternativeName>
</protein>
<comment type="catalytic activity">
    <reaction evidence="25">
        <text>L-glutaminyl-[protein] + serotonin = 5-serotonyl-L-glutamyl-[protein] + NH4(+)</text>
        <dbReference type="Rhea" id="RHEA:66552"/>
        <dbReference type="Rhea" id="RHEA-COMP:10207"/>
        <dbReference type="Rhea" id="RHEA-COMP:17052"/>
        <dbReference type="ChEBI" id="CHEBI:28938"/>
        <dbReference type="ChEBI" id="CHEBI:30011"/>
        <dbReference type="ChEBI" id="CHEBI:167174"/>
        <dbReference type="ChEBI" id="CHEBI:350546"/>
    </reaction>
    <physiologicalReaction direction="left-to-right" evidence="25">
        <dbReference type="Rhea" id="RHEA:66553"/>
    </physiologicalReaction>
</comment>
<feature type="binding site" evidence="42">
    <location>
        <position position="498"/>
    </location>
    <ligand>
        <name>Ca(2+)</name>
        <dbReference type="ChEBI" id="CHEBI:29108"/>
    </ligand>
</feature>
<dbReference type="GeneTree" id="ENSGT01050000244866"/>
<evidence type="ECO:0000259" key="45">
    <source>
        <dbReference type="SMART" id="SM00460"/>
    </source>
</evidence>
<dbReference type="InterPro" id="IPR008958">
    <property type="entry name" value="Transglutaminase_C"/>
</dbReference>
<evidence type="ECO:0000256" key="16">
    <source>
        <dbReference type="ARBA" id="ARBA00022741"/>
    </source>
</evidence>
<evidence type="ECO:0000256" key="42">
    <source>
        <dbReference type="PIRSR" id="PIRSR000459-2"/>
    </source>
</evidence>